<gene>
    <name evidence="2" type="ORF">METZ01_LOCUS86573</name>
</gene>
<feature type="domain" description="4Fe-4S ferredoxin-type" evidence="1">
    <location>
        <begin position="33"/>
        <end position="62"/>
    </location>
</feature>
<reference evidence="2" key="1">
    <citation type="submission" date="2018-05" db="EMBL/GenBank/DDBJ databases">
        <authorList>
            <person name="Lanie J.A."/>
            <person name="Ng W.-L."/>
            <person name="Kazmierczak K.M."/>
            <person name="Andrzejewski T.M."/>
            <person name="Davidsen T.M."/>
            <person name="Wayne K.J."/>
            <person name="Tettelin H."/>
            <person name="Glass J.I."/>
            <person name="Rusch D."/>
            <person name="Podicherti R."/>
            <person name="Tsui H.-C.T."/>
            <person name="Winkler M.E."/>
        </authorList>
    </citation>
    <scope>NUCLEOTIDE SEQUENCE</scope>
</reference>
<protein>
    <recommendedName>
        <fullName evidence="1">4Fe-4S ferredoxin-type domain-containing protein</fullName>
    </recommendedName>
</protein>
<dbReference type="InterPro" id="IPR017900">
    <property type="entry name" value="4Fe4S_Fe_S_CS"/>
</dbReference>
<evidence type="ECO:0000259" key="1">
    <source>
        <dbReference type="PROSITE" id="PS51379"/>
    </source>
</evidence>
<feature type="non-terminal residue" evidence="2">
    <location>
        <position position="1"/>
    </location>
</feature>
<feature type="domain" description="4Fe-4S ferredoxin-type" evidence="1">
    <location>
        <begin position="1"/>
        <end position="30"/>
    </location>
</feature>
<dbReference type="InterPro" id="IPR017896">
    <property type="entry name" value="4Fe4S_Fe-S-bd"/>
</dbReference>
<dbReference type="PROSITE" id="PS00198">
    <property type="entry name" value="4FE4S_FER_1"/>
    <property type="match status" value="2"/>
</dbReference>
<accession>A0A381V006</accession>
<dbReference type="AlphaFoldDB" id="A0A381V006"/>
<dbReference type="SUPFAM" id="SSF54862">
    <property type="entry name" value="4Fe-4S ferredoxins"/>
    <property type="match status" value="1"/>
</dbReference>
<evidence type="ECO:0000313" key="2">
    <source>
        <dbReference type="EMBL" id="SVA33719.1"/>
    </source>
</evidence>
<organism evidence="2">
    <name type="scientific">marine metagenome</name>
    <dbReference type="NCBI Taxonomy" id="408172"/>
    <lineage>
        <taxon>unclassified sequences</taxon>
        <taxon>metagenomes</taxon>
        <taxon>ecological metagenomes</taxon>
    </lineage>
</organism>
<dbReference type="Pfam" id="PF00037">
    <property type="entry name" value="Fer4"/>
    <property type="match status" value="1"/>
</dbReference>
<proteinExistence type="predicted"/>
<dbReference type="Gene3D" id="3.30.70.20">
    <property type="match status" value="2"/>
</dbReference>
<sequence length="153" mass="16879">VSHLVLEEECIGCGACEFACPRDALRKTDTFLGLFIINPLTCDDCGDCVGKCPVWAILPDPDWPVCYGAGCPLSSKRLASIDCNVWQDRCRTCGSPLWRERTTGDEWSCPGCGMEMRVRCPRSHRVDEVAELYPDLTEWFLETAPDGSAVAAT</sequence>
<dbReference type="EMBL" id="UINC01007510">
    <property type="protein sequence ID" value="SVA33719.1"/>
    <property type="molecule type" value="Genomic_DNA"/>
</dbReference>
<dbReference type="PROSITE" id="PS51379">
    <property type="entry name" value="4FE4S_FER_2"/>
    <property type="match status" value="2"/>
</dbReference>
<name>A0A381V006_9ZZZZ</name>